<dbReference type="Proteomes" id="UP001152795">
    <property type="component" value="Unassembled WGS sequence"/>
</dbReference>
<evidence type="ECO:0000313" key="2">
    <source>
        <dbReference type="Proteomes" id="UP001152795"/>
    </source>
</evidence>
<sequence length="90" mass="10426">MALLHVAGLEALEVYNTFQWDTAGDDVKVDKIMEKFDRYWNPRKNLTFDGQSFCTRNQQEGETIDTYITELRNKASRCEFADLKDGSDPL</sequence>
<reference evidence="1" key="1">
    <citation type="submission" date="2020-04" db="EMBL/GenBank/DDBJ databases">
        <authorList>
            <person name="Alioto T."/>
            <person name="Alioto T."/>
            <person name="Gomez Garrido J."/>
        </authorList>
    </citation>
    <scope>NUCLEOTIDE SEQUENCE</scope>
    <source>
        <strain evidence="1">A484AB</strain>
    </source>
</reference>
<accession>A0A7D9M442</accession>
<dbReference type="OrthoDB" id="8195376at2759"/>
<gene>
    <name evidence="1" type="ORF">PACLA_8A035760</name>
</gene>
<evidence type="ECO:0000313" key="1">
    <source>
        <dbReference type="EMBL" id="CAB4041540.1"/>
    </source>
</evidence>
<name>A0A7D9M442_PARCT</name>
<organism evidence="1 2">
    <name type="scientific">Paramuricea clavata</name>
    <name type="common">Red gorgonian</name>
    <name type="synonym">Violescent sea-whip</name>
    <dbReference type="NCBI Taxonomy" id="317549"/>
    <lineage>
        <taxon>Eukaryota</taxon>
        <taxon>Metazoa</taxon>
        <taxon>Cnidaria</taxon>
        <taxon>Anthozoa</taxon>
        <taxon>Octocorallia</taxon>
        <taxon>Malacalcyonacea</taxon>
        <taxon>Plexauridae</taxon>
        <taxon>Paramuricea</taxon>
    </lineage>
</organism>
<proteinExistence type="predicted"/>
<dbReference type="PANTHER" id="PTHR33198:SF20">
    <property type="entry name" value="RETROTRANSPOSON GAG DOMAIN-CONTAINING PROTEIN"/>
    <property type="match status" value="1"/>
</dbReference>
<keyword evidence="2" id="KW-1185">Reference proteome</keyword>
<dbReference type="AlphaFoldDB" id="A0A7D9M442"/>
<protein>
    <submittedName>
        <fullName evidence="1">Uncharacterized protein</fullName>
    </submittedName>
</protein>
<comment type="caution">
    <text evidence="1">The sequence shown here is derived from an EMBL/GenBank/DDBJ whole genome shotgun (WGS) entry which is preliminary data.</text>
</comment>
<dbReference type="PANTHER" id="PTHR33198">
    <property type="entry name" value="ANK_REP_REGION DOMAIN-CONTAINING PROTEIN-RELATED"/>
    <property type="match status" value="1"/>
</dbReference>
<dbReference type="EMBL" id="CACRXK020028478">
    <property type="protein sequence ID" value="CAB4041540.1"/>
    <property type="molecule type" value="Genomic_DNA"/>
</dbReference>